<dbReference type="PANTHER" id="PTHR42756:SF1">
    <property type="entry name" value="TRANSCRIPTIONAL REPRESSOR OF EMRAB OPERON"/>
    <property type="match status" value="1"/>
</dbReference>
<evidence type="ECO:0000313" key="5">
    <source>
        <dbReference type="EMBL" id="RNM29710.1"/>
    </source>
</evidence>
<sequence length="144" mass="17422">MFHYGYYFKHINIEINKYIQQHLQTLDLTKPQMDILFILHKHKDHCITLKELQDQLQLSYPTLTGLVHRLESKGYVERRINEKDKRIHYIVETEEAKKIHHQIRHVFQDLESQLMKNIDEPAQQSLQSMLIQILQNIEMEEKTC</sequence>
<dbReference type="SUPFAM" id="SSF46785">
    <property type="entry name" value="Winged helix' DNA-binding domain"/>
    <property type="match status" value="1"/>
</dbReference>
<dbReference type="Proteomes" id="UP000276568">
    <property type="component" value="Unassembled WGS sequence"/>
</dbReference>
<evidence type="ECO:0000256" key="1">
    <source>
        <dbReference type="ARBA" id="ARBA00023015"/>
    </source>
</evidence>
<dbReference type="InterPro" id="IPR023187">
    <property type="entry name" value="Tscrpt_reg_MarR-type_CS"/>
</dbReference>
<dbReference type="Pfam" id="PF01047">
    <property type="entry name" value="MarR"/>
    <property type="match status" value="1"/>
</dbReference>
<dbReference type="InterPro" id="IPR000835">
    <property type="entry name" value="HTH_MarR-typ"/>
</dbReference>
<keyword evidence="6" id="KW-1185">Reference proteome</keyword>
<feature type="domain" description="HTH marR-type" evidence="4">
    <location>
        <begin position="1"/>
        <end position="135"/>
    </location>
</feature>
<dbReference type="RefSeq" id="WP_128520773.1">
    <property type="nucleotide sequence ID" value="NZ_CAUWBR010000015.1"/>
</dbReference>
<organism evidence="5 6">
    <name type="scientific">Absicoccus porci</name>
    <dbReference type="NCBI Taxonomy" id="2486576"/>
    <lineage>
        <taxon>Bacteria</taxon>
        <taxon>Bacillati</taxon>
        <taxon>Bacillota</taxon>
        <taxon>Erysipelotrichia</taxon>
        <taxon>Erysipelotrichales</taxon>
        <taxon>Erysipelotrichaceae</taxon>
        <taxon>Absicoccus</taxon>
    </lineage>
</organism>
<keyword evidence="2" id="KW-0238">DNA-binding</keyword>
<gene>
    <name evidence="5" type="ORF">EDX97_08725</name>
</gene>
<dbReference type="EMBL" id="RJQC01000003">
    <property type="protein sequence ID" value="RNM29710.1"/>
    <property type="molecule type" value="Genomic_DNA"/>
</dbReference>
<keyword evidence="3" id="KW-0804">Transcription</keyword>
<dbReference type="AlphaFoldDB" id="A0A3N0HZS7"/>
<dbReference type="PRINTS" id="PR00598">
    <property type="entry name" value="HTHMARR"/>
</dbReference>
<dbReference type="PANTHER" id="PTHR42756">
    <property type="entry name" value="TRANSCRIPTIONAL REGULATOR, MARR"/>
    <property type="match status" value="1"/>
</dbReference>
<name>A0A3N0HZS7_9FIRM</name>
<dbReference type="PROSITE" id="PS50995">
    <property type="entry name" value="HTH_MARR_2"/>
    <property type="match status" value="1"/>
</dbReference>
<dbReference type="Gene3D" id="1.10.10.10">
    <property type="entry name" value="Winged helix-like DNA-binding domain superfamily/Winged helix DNA-binding domain"/>
    <property type="match status" value="1"/>
</dbReference>
<evidence type="ECO:0000313" key="6">
    <source>
        <dbReference type="Proteomes" id="UP000276568"/>
    </source>
</evidence>
<proteinExistence type="predicted"/>
<dbReference type="GO" id="GO:0003700">
    <property type="term" value="F:DNA-binding transcription factor activity"/>
    <property type="evidence" value="ECO:0007669"/>
    <property type="project" value="InterPro"/>
</dbReference>
<protein>
    <submittedName>
        <fullName evidence="5">MarR family transcriptional regulator</fullName>
    </submittedName>
</protein>
<dbReference type="InterPro" id="IPR036388">
    <property type="entry name" value="WH-like_DNA-bd_sf"/>
</dbReference>
<keyword evidence="1" id="KW-0805">Transcription regulation</keyword>
<evidence type="ECO:0000259" key="4">
    <source>
        <dbReference type="PROSITE" id="PS50995"/>
    </source>
</evidence>
<comment type="caution">
    <text evidence="5">The sequence shown here is derived from an EMBL/GenBank/DDBJ whole genome shotgun (WGS) entry which is preliminary data.</text>
</comment>
<evidence type="ECO:0000256" key="3">
    <source>
        <dbReference type="ARBA" id="ARBA00023163"/>
    </source>
</evidence>
<accession>A0A3N0HZS7</accession>
<dbReference type="InterPro" id="IPR036390">
    <property type="entry name" value="WH_DNA-bd_sf"/>
</dbReference>
<dbReference type="PROSITE" id="PS01117">
    <property type="entry name" value="HTH_MARR_1"/>
    <property type="match status" value="1"/>
</dbReference>
<reference evidence="5 6" key="1">
    <citation type="submission" date="2018-11" db="EMBL/GenBank/DDBJ databases">
        <title>Clostridium sp. nov., a member of the family Erysipelotrichaceae isolated from pig faeces.</title>
        <authorList>
            <person name="Chang Y.-H."/>
        </authorList>
    </citation>
    <scope>NUCLEOTIDE SEQUENCE [LARGE SCALE GENOMIC DNA]</scope>
    <source>
        <strain evidence="5 6">YH-panp20</strain>
    </source>
</reference>
<dbReference type="GO" id="GO:0003677">
    <property type="term" value="F:DNA binding"/>
    <property type="evidence" value="ECO:0007669"/>
    <property type="project" value="UniProtKB-KW"/>
</dbReference>
<dbReference type="OrthoDB" id="2297442at2"/>
<evidence type="ECO:0000256" key="2">
    <source>
        <dbReference type="ARBA" id="ARBA00023125"/>
    </source>
</evidence>
<dbReference type="SMART" id="SM00347">
    <property type="entry name" value="HTH_MARR"/>
    <property type="match status" value="1"/>
</dbReference>